<reference evidence="3 4" key="1">
    <citation type="submission" date="2018-03" db="EMBL/GenBank/DDBJ databases">
        <title>Draft Genome Sequences of the Obligatory Marine Myxobacteria Enhygromyxa salina SWB007.</title>
        <authorList>
            <person name="Poehlein A."/>
            <person name="Moghaddam J.A."/>
            <person name="Harms H."/>
            <person name="Alanjari M."/>
            <person name="Koenig G.M."/>
            <person name="Daniel R."/>
            <person name="Schaeberle T.F."/>
        </authorList>
    </citation>
    <scope>NUCLEOTIDE SEQUENCE [LARGE SCALE GENOMIC DNA]</scope>
    <source>
        <strain evidence="3 4">SWB007</strain>
    </source>
</reference>
<keyword evidence="2" id="KW-0472">Membrane</keyword>
<evidence type="ECO:0000256" key="2">
    <source>
        <dbReference type="SAM" id="Phobius"/>
    </source>
</evidence>
<name>A0A2S9YWV5_9BACT</name>
<keyword evidence="2" id="KW-0812">Transmembrane</keyword>
<dbReference type="OrthoDB" id="5484241at2"/>
<dbReference type="EMBL" id="PVNL01000015">
    <property type="protein sequence ID" value="PRQ09578.1"/>
    <property type="molecule type" value="Genomic_DNA"/>
</dbReference>
<protein>
    <submittedName>
        <fullName evidence="3">Uncharacterized protein</fullName>
    </submittedName>
</protein>
<organism evidence="3 4">
    <name type="scientific">Enhygromyxa salina</name>
    <dbReference type="NCBI Taxonomy" id="215803"/>
    <lineage>
        <taxon>Bacteria</taxon>
        <taxon>Pseudomonadati</taxon>
        <taxon>Myxococcota</taxon>
        <taxon>Polyangia</taxon>
        <taxon>Nannocystales</taxon>
        <taxon>Nannocystaceae</taxon>
        <taxon>Enhygromyxa</taxon>
    </lineage>
</organism>
<dbReference type="RefSeq" id="WP_106087716.1">
    <property type="nucleotide sequence ID" value="NZ_PVNL01000015.1"/>
</dbReference>
<comment type="caution">
    <text evidence="3">The sequence shown here is derived from an EMBL/GenBank/DDBJ whole genome shotgun (WGS) entry which is preliminary data.</text>
</comment>
<feature type="transmembrane region" description="Helical" evidence="2">
    <location>
        <begin position="17"/>
        <end position="38"/>
    </location>
</feature>
<evidence type="ECO:0000313" key="4">
    <source>
        <dbReference type="Proteomes" id="UP000238823"/>
    </source>
</evidence>
<proteinExistence type="predicted"/>
<feature type="region of interest" description="Disordered" evidence="1">
    <location>
        <begin position="55"/>
        <end position="118"/>
    </location>
</feature>
<evidence type="ECO:0000313" key="3">
    <source>
        <dbReference type="EMBL" id="PRQ09578.1"/>
    </source>
</evidence>
<dbReference type="AlphaFoldDB" id="A0A2S9YWV5"/>
<sequence length="233" mass="24208">MSDAPQAKPHDPATSGFWWMPGGLLAAAGAAIVLWWVWPPNDEVREFGAELAAATPTADAGAESTLDLGSGDSETGAPPPPSNPLSSYVLETDGGLELAGGDATSGSETSDADRAEAGRHHYHRDTAFEWVLRPSHSLGPVADVGVRAFAFVDGGSAGLPLAVDPLVQISESGTIELSGDIGQLGLEPGRYTISLAVGRVDALPVQADEVFAHRADDPPQAWVVRRVELVIAE</sequence>
<evidence type="ECO:0000256" key="1">
    <source>
        <dbReference type="SAM" id="MobiDB-lite"/>
    </source>
</evidence>
<accession>A0A2S9YWV5</accession>
<keyword evidence="2" id="KW-1133">Transmembrane helix</keyword>
<dbReference type="Proteomes" id="UP000238823">
    <property type="component" value="Unassembled WGS sequence"/>
</dbReference>
<gene>
    <name evidence="3" type="ORF">ENSA7_06350</name>
</gene>